<evidence type="ECO:0000313" key="1">
    <source>
        <dbReference type="EMBL" id="BFG69622.1"/>
    </source>
</evidence>
<name>A0AAT9GG54_9BACT</name>
<dbReference type="RefSeq" id="WP_353549933.1">
    <property type="nucleotide sequence ID" value="NZ_AP029612.1"/>
</dbReference>
<organism evidence="1">
    <name type="scientific">Sediminibacterium sp. KACHI17</name>
    <dbReference type="NCBI Taxonomy" id="1751071"/>
    <lineage>
        <taxon>Bacteria</taxon>
        <taxon>Pseudomonadati</taxon>
        <taxon>Bacteroidota</taxon>
        <taxon>Chitinophagia</taxon>
        <taxon>Chitinophagales</taxon>
        <taxon>Chitinophagaceae</taxon>
        <taxon>Sediminibacterium</taxon>
    </lineage>
</organism>
<dbReference type="EMBL" id="AP029612">
    <property type="protein sequence ID" value="BFG69622.1"/>
    <property type="molecule type" value="Genomic_DNA"/>
</dbReference>
<accession>A0AAT9GG54</accession>
<dbReference type="AlphaFoldDB" id="A0AAT9GG54"/>
<gene>
    <name evidence="1" type="ORF">KACHI17_05030</name>
</gene>
<protein>
    <submittedName>
        <fullName evidence="1">Uncharacterized protein</fullName>
    </submittedName>
</protein>
<reference evidence="1" key="1">
    <citation type="submission" date="2024-02" db="EMBL/GenBank/DDBJ databases">
        <title>Sediminibacterium planktonica sp. nov. and Sediminibacterium longus sp. nov., isolated from surface lake and river water.</title>
        <authorList>
            <person name="Watanabe K."/>
            <person name="Takemine S."/>
            <person name="Ishii Y."/>
            <person name="Ogata Y."/>
            <person name="Shindo C."/>
            <person name="Suda W."/>
        </authorList>
    </citation>
    <scope>NUCLEOTIDE SEQUENCE</scope>
    <source>
        <strain evidence="1">KACHI17</strain>
    </source>
</reference>
<sequence length="179" mass="20517">MTESIPASIEMALRGETMRLSTYIESALFQIIISGNVANGRENAINFLRLTFGEKLKQAKELIIQQAPNIYNEKKLLFQYLNDICKFRNVMAHCPFIWKDGDTSFFGFWDVVVPENKSDFQYIDSFKYQLQDAVANIKSMGTLAVQTIELAALFQSHVGVDIKFFDQLQTEINKRQQNG</sequence>
<proteinExistence type="predicted"/>